<evidence type="ECO:0000313" key="1">
    <source>
        <dbReference type="EMBL" id="KAK3697474.1"/>
    </source>
</evidence>
<protein>
    <submittedName>
        <fullName evidence="1">Uncharacterized protein</fullName>
    </submittedName>
</protein>
<keyword evidence="2" id="KW-1185">Reference proteome</keyword>
<gene>
    <name evidence="1" type="ORF">LTR37_017420</name>
</gene>
<dbReference type="Proteomes" id="UP001281147">
    <property type="component" value="Unassembled WGS sequence"/>
</dbReference>
<accession>A0ACC3MMT4</accession>
<reference evidence="1" key="1">
    <citation type="submission" date="2023-07" db="EMBL/GenBank/DDBJ databases">
        <title>Black Yeasts Isolated from many extreme environments.</title>
        <authorList>
            <person name="Coleine C."/>
            <person name="Stajich J.E."/>
            <person name="Selbmann L."/>
        </authorList>
    </citation>
    <scope>NUCLEOTIDE SEQUENCE</scope>
    <source>
        <strain evidence="1">CCFEE 5714</strain>
    </source>
</reference>
<evidence type="ECO:0000313" key="2">
    <source>
        <dbReference type="Proteomes" id="UP001281147"/>
    </source>
</evidence>
<name>A0ACC3MMT4_9PEZI</name>
<proteinExistence type="predicted"/>
<organism evidence="1 2">
    <name type="scientific">Vermiconidia calcicola</name>
    <dbReference type="NCBI Taxonomy" id="1690605"/>
    <lineage>
        <taxon>Eukaryota</taxon>
        <taxon>Fungi</taxon>
        <taxon>Dikarya</taxon>
        <taxon>Ascomycota</taxon>
        <taxon>Pezizomycotina</taxon>
        <taxon>Dothideomycetes</taxon>
        <taxon>Dothideomycetidae</taxon>
        <taxon>Mycosphaerellales</taxon>
        <taxon>Extremaceae</taxon>
        <taxon>Vermiconidia</taxon>
    </lineage>
</organism>
<dbReference type="EMBL" id="JAUTXU010000225">
    <property type="protein sequence ID" value="KAK3697474.1"/>
    <property type="molecule type" value="Genomic_DNA"/>
</dbReference>
<sequence length="226" mass="26491">MSKPITLYSHPGGPNPWKVAIILEELKLSYETKMMDFGELKKDPFEKLNPNGRVPVIEDPNTEITLWESGAIIEYLLDTYDKDNSLSYEKSPEKYVQKSWMDFQMSGQGPYFGQRAWFVLYHPENIDSCLERYGNEIRRVLGVIDSHLKKTGKEYLVGDKCSYADLAFIPWHWLLISPPHIMGENFAQEWEKEYPTCWKWSQTLLERPSVKKCRENRQKAMEASKK</sequence>
<comment type="caution">
    <text evidence="1">The sequence shown here is derived from an EMBL/GenBank/DDBJ whole genome shotgun (WGS) entry which is preliminary data.</text>
</comment>